<dbReference type="Pfam" id="PF13416">
    <property type="entry name" value="SBP_bac_8"/>
    <property type="match status" value="1"/>
</dbReference>
<evidence type="ECO:0000256" key="1">
    <source>
        <dbReference type="ARBA" id="ARBA00008520"/>
    </source>
</evidence>
<accession>A0ABV6DIY8</accession>
<comment type="caution">
    <text evidence="5">The sequence shown here is derived from an EMBL/GenBank/DDBJ whole genome shotgun (WGS) entry which is preliminary data.</text>
</comment>
<dbReference type="PANTHER" id="PTHR30061">
    <property type="entry name" value="MALTOSE-BINDING PERIPLASMIC PROTEIN"/>
    <property type="match status" value="1"/>
</dbReference>
<name>A0ABV6DIY8_9BACL</name>
<gene>
    <name evidence="5" type="ORF">ACFFK0_09080</name>
</gene>
<evidence type="ECO:0000256" key="2">
    <source>
        <dbReference type="ARBA" id="ARBA00022448"/>
    </source>
</evidence>
<keyword evidence="2" id="KW-0813">Transport</keyword>
<dbReference type="PROSITE" id="PS51257">
    <property type="entry name" value="PROKAR_LIPOPROTEIN"/>
    <property type="match status" value="1"/>
</dbReference>
<dbReference type="Proteomes" id="UP001589776">
    <property type="component" value="Unassembled WGS sequence"/>
</dbReference>
<feature type="chain" id="PRO_5045376297" evidence="4">
    <location>
        <begin position="21"/>
        <end position="411"/>
    </location>
</feature>
<keyword evidence="3 4" id="KW-0732">Signal</keyword>
<keyword evidence="6" id="KW-1185">Reference proteome</keyword>
<sequence length="411" mass="45264">MMKKLLAVSSIILTTLLTSCTGTDTSEATVTLTFWTTTAGEETAFFQQRINAFQLRYPNIKVMMSQRNFPFATNEFKTSILGDQNVDVFRADNSWIAEYADLGIVYPLDSLASEAELSGFVQSAVQATSYDGHVYGFPSVIEAPALLYNKKMLQEAGFSHPPATMDELLTIAKAVTGQGKYGIFVTEDSYFALPYLWAFGGGTVTDDREIRIASKESQQAFAFMRSLVTEGVTQPYPNYVDWYAKMLNDFKDGHVAMIINGPWELHNILKGKAFSDPANIGIAPVPKGPGGQGSPIGGHSLVINKYSRHPKESYELIRFLTSSETQILQSGIFKTIPTQSSAYEDAQLASDSLIQGFKAQLEVAKPLPKIPEASKLFRDFTPQVNGILTGRDTIPDAVHLLETAWQALLHK</sequence>
<reference evidence="5 6" key="1">
    <citation type="submission" date="2024-09" db="EMBL/GenBank/DDBJ databases">
        <authorList>
            <person name="Sun Q."/>
            <person name="Mori K."/>
        </authorList>
    </citation>
    <scope>NUCLEOTIDE SEQUENCE [LARGE SCALE GENOMIC DNA]</scope>
    <source>
        <strain evidence="5 6">CCM 7759</strain>
    </source>
</reference>
<comment type="similarity">
    <text evidence="1">Belongs to the bacterial solute-binding protein 1 family.</text>
</comment>
<dbReference type="EMBL" id="JBHLWN010000031">
    <property type="protein sequence ID" value="MFC0212616.1"/>
    <property type="molecule type" value="Genomic_DNA"/>
</dbReference>
<proteinExistence type="inferred from homology"/>
<organism evidence="5 6">
    <name type="scientific">Paenibacillus chartarius</name>
    <dbReference type="NCBI Taxonomy" id="747481"/>
    <lineage>
        <taxon>Bacteria</taxon>
        <taxon>Bacillati</taxon>
        <taxon>Bacillota</taxon>
        <taxon>Bacilli</taxon>
        <taxon>Bacillales</taxon>
        <taxon>Paenibacillaceae</taxon>
        <taxon>Paenibacillus</taxon>
    </lineage>
</organism>
<evidence type="ECO:0000313" key="6">
    <source>
        <dbReference type="Proteomes" id="UP001589776"/>
    </source>
</evidence>
<evidence type="ECO:0000313" key="5">
    <source>
        <dbReference type="EMBL" id="MFC0212616.1"/>
    </source>
</evidence>
<dbReference type="PANTHER" id="PTHR30061:SF50">
    <property type="entry name" value="MALTOSE_MALTODEXTRIN-BINDING PERIPLASMIC PROTEIN"/>
    <property type="match status" value="1"/>
</dbReference>
<evidence type="ECO:0000256" key="4">
    <source>
        <dbReference type="SAM" id="SignalP"/>
    </source>
</evidence>
<evidence type="ECO:0000256" key="3">
    <source>
        <dbReference type="ARBA" id="ARBA00022729"/>
    </source>
</evidence>
<dbReference type="Gene3D" id="3.40.190.10">
    <property type="entry name" value="Periplasmic binding protein-like II"/>
    <property type="match status" value="2"/>
</dbReference>
<feature type="signal peptide" evidence="4">
    <location>
        <begin position="1"/>
        <end position="20"/>
    </location>
</feature>
<dbReference type="RefSeq" id="WP_377469814.1">
    <property type="nucleotide sequence ID" value="NZ_JBHLWN010000031.1"/>
</dbReference>
<protein>
    <submittedName>
        <fullName evidence="5">Extracellular solute-binding protein</fullName>
    </submittedName>
</protein>
<dbReference type="SUPFAM" id="SSF53850">
    <property type="entry name" value="Periplasmic binding protein-like II"/>
    <property type="match status" value="1"/>
</dbReference>
<dbReference type="InterPro" id="IPR006059">
    <property type="entry name" value="SBP"/>
</dbReference>